<feature type="compositionally biased region" description="Basic and acidic residues" evidence="1">
    <location>
        <begin position="69"/>
        <end position="81"/>
    </location>
</feature>
<gene>
    <name evidence="2" type="ORF">URODEC1_LOCUS58975</name>
</gene>
<evidence type="ECO:0000256" key="1">
    <source>
        <dbReference type="SAM" id="MobiDB-lite"/>
    </source>
</evidence>
<reference evidence="3" key="1">
    <citation type="submission" date="2024-06" db="EMBL/GenBank/DDBJ databases">
        <authorList>
            <person name="Ryan C."/>
        </authorList>
    </citation>
    <scope>NUCLEOTIDE SEQUENCE [LARGE SCALE GENOMIC DNA]</scope>
</reference>
<dbReference type="Proteomes" id="UP001497457">
    <property type="component" value="Chromosome 23rd"/>
</dbReference>
<evidence type="ECO:0000313" key="3">
    <source>
        <dbReference type="Proteomes" id="UP001497457"/>
    </source>
</evidence>
<feature type="region of interest" description="Disordered" evidence="1">
    <location>
        <begin position="69"/>
        <end position="100"/>
    </location>
</feature>
<reference evidence="2 3" key="2">
    <citation type="submission" date="2024-10" db="EMBL/GenBank/DDBJ databases">
        <authorList>
            <person name="Ryan C."/>
        </authorList>
    </citation>
    <scope>NUCLEOTIDE SEQUENCE [LARGE SCALE GENOMIC DNA]</scope>
</reference>
<accession>A0ABC9AXZ5</accession>
<organism evidence="2 3">
    <name type="scientific">Urochloa decumbens</name>
    <dbReference type="NCBI Taxonomy" id="240449"/>
    <lineage>
        <taxon>Eukaryota</taxon>
        <taxon>Viridiplantae</taxon>
        <taxon>Streptophyta</taxon>
        <taxon>Embryophyta</taxon>
        <taxon>Tracheophyta</taxon>
        <taxon>Spermatophyta</taxon>
        <taxon>Magnoliopsida</taxon>
        <taxon>Liliopsida</taxon>
        <taxon>Poales</taxon>
        <taxon>Poaceae</taxon>
        <taxon>PACMAD clade</taxon>
        <taxon>Panicoideae</taxon>
        <taxon>Panicodae</taxon>
        <taxon>Paniceae</taxon>
        <taxon>Melinidinae</taxon>
        <taxon>Urochloa</taxon>
    </lineage>
</organism>
<evidence type="ECO:0000313" key="2">
    <source>
        <dbReference type="EMBL" id="CAL4987762.1"/>
    </source>
</evidence>
<proteinExistence type="predicted"/>
<sequence>MRLRAGHEDARAAVALGDVLGDAERGEAGGAAVEVEQRAAHGRPEPEELGQAEVCTRLLGAGVGADHEVGDVGRRASPSRDRPRRCVGGEVVGGDRADGLPSAERRSGAVDYLRVDADHLLGVVEVALLDARVVACVGIGSRKSCVM</sequence>
<name>A0ABC9AXZ5_9POAL</name>
<protein>
    <submittedName>
        <fullName evidence="2">Uncharacterized protein</fullName>
    </submittedName>
</protein>
<keyword evidence="3" id="KW-1185">Reference proteome</keyword>
<dbReference type="AlphaFoldDB" id="A0ABC9AXZ5"/>
<dbReference type="EMBL" id="OZ075133">
    <property type="protein sequence ID" value="CAL4987762.1"/>
    <property type="molecule type" value="Genomic_DNA"/>
</dbReference>